<protein>
    <recommendedName>
        <fullName evidence="2">SSD domain-containing protein</fullName>
    </recommendedName>
</protein>
<evidence type="ECO:0000313" key="3">
    <source>
        <dbReference type="EMBL" id="BAY55252.1"/>
    </source>
</evidence>
<organism evidence="3 4">
    <name type="scientific">Leptolyngbya boryana NIES-2135</name>
    <dbReference type="NCBI Taxonomy" id="1973484"/>
    <lineage>
        <taxon>Bacteria</taxon>
        <taxon>Bacillati</taxon>
        <taxon>Cyanobacteriota</taxon>
        <taxon>Cyanophyceae</taxon>
        <taxon>Leptolyngbyales</taxon>
        <taxon>Leptolyngbyaceae</taxon>
        <taxon>Leptolyngbya group</taxon>
        <taxon>Leptolyngbya</taxon>
    </lineage>
</organism>
<gene>
    <name evidence="3" type="ORF">NIES2135_20750</name>
</gene>
<evidence type="ECO:0000256" key="1">
    <source>
        <dbReference type="SAM" id="Phobius"/>
    </source>
</evidence>
<keyword evidence="1" id="KW-1133">Transmembrane helix</keyword>
<name>A0A1Z4JEQ8_LEPBY</name>
<keyword evidence="1" id="KW-0472">Membrane</keyword>
<feature type="domain" description="SSD" evidence="2">
    <location>
        <begin position="1"/>
        <end position="43"/>
    </location>
</feature>
<accession>A0A1Z4JEQ8</accession>
<evidence type="ECO:0000313" key="4">
    <source>
        <dbReference type="Proteomes" id="UP000217895"/>
    </source>
</evidence>
<dbReference type="InterPro" id="IPR000731">
    <property type="entry name" value="SSD"/>
</dbReference>
<evidence type="ECO:0000259" key="2">
    <source>
        <dbReference type="PROSITE" id="PS50156"/>
    </source>
</evidence>
<dbReference type="Proteomes" id="UP000217895">
    <property type="component" value="Chromosome"/>
</dbReference>
<keyword evidence="1" id="KW-0812">Transmembrane</keyword>
<sequence>MLNLETITTATIAQLRDFCKSNNVAVLGDLRLKATWFDAAYQLLKAQAVAAAQAVTSPEARALYKSAFRFVCKTIVVLCLAAIVLGILTRELCEMFWGWLNVQLEPSPRTVAIKIFGRIVTRSVFAAARCKSKAQILLDRAMLQVQSARSAVIWNALQVKYRALNARAALLH</sequence>
<dbReference type="EMBL" id="AP018203">
    <property type="protein sequence ID" value="BAY55252.1"/>
    <property type="molecule type" value="Genomic_DNA"/>
</dbReference>
<dbReference type="AlphaFoldDB" id="A0A1Z4JEQ8"/>
<proteinExistence type="predicted"/>
<reference evidence="3 4" key="1">
    <citation type="submission" date="2017-06" db="EMBL/GenBank/DDBJ databases">
        <title>Genome sequencing of cyanobaciteial culture collection at National Institute for Environmental Studies (NIES).</title>
        <authorList>
            <person name="Hirose Y."/>
            <person name="Shimura Y."/>
            <person name="Fujisawa T."/>
            <person name="Nakamura Y."/>
            <person name="Kawachi M."/>
        </authorList>
    </citation>
    <scope>NUCLEOTIDE SEQUENCE [LARGE SCALE GENOMIC DNA]</scope>
    <source>
        <strain evidence="3 4">NIES-2135</strain>
    </source>
</reference>
<feature type="transmembrane region" description="Helical" evidence="1">
    <location>
        <begin position="67"/>
        <end position="88"/>
    </location>
</feature>
<keyword evidence="4" id="KW-1185">Reference proteome</keyword>
<dbReference type="PROSITE" id="PS50156">
    <property type="entry name" value="SSD"/>
    <property type="match status" value="1"/>
</dbReference>